<protein>
    <recommendedName>
        <fullName evidence="1">tRNA-uridine aminocarboxypropyltransferase</fullName>
        <ecNumber evidence="1">2.5.1.25</ecNumber>
    </recommendedName>
</protein>
<keyword evidence="7" id="KW-1185">Reference proteome</keyword>
<evidence type="ECO:0000256" key="2">
    <source>
        <dbReference type="ARBA" id="ARBA00022679"/>
    </source>
</evidence>
<evidence type="ECO:0000256" key="1">
    <source>
        <dbReference type="ARBA" id="ARBA00012386"/>
    </source>
</evidence>
<dbReference type="EC" id="2.5.1.25" evidence="1"/>
<keyword evidence="3" id="KW-0949">S-adenosyl-L-methionine</keyword>
<sequence>MNGTHLNLKTEAVPGSHPPTVIVVHPKERKSKCTVQPLRTSEDFVFWKFPRKEADRIQGYVRLGLDGPLISPADADSGLLVLDGTWRLAEKMEPDYRELPVRSLPDWKTAYPRVSKQFADPSAGLATIEAIYIAYHLMGLDTTGLLEGYYWADQFLELNRDQLT</sequence>
<proteinExistence type="predicted"/>
<evidence type="ECO:0000256" key="4">
    <source>
        <dbReference type="ARBA" id="ARBA00022694"/>
    </source>
</evidence>
<dbReference type="Pfam" id="PF03942">
    <property type="entry name" value="DTW"/>
    <property type="match status" value="1"/>
</dbReference>
<evidence type="ECO:0000259" key="5">
    <source>
        <dbReference type="Pfam" id="PF03942"/>
    </source>
</evidence>
<dbReference type="EMBL" id="CP042910">
    <property type="protein sequence ID" value="QEG19818.1"/>
    <property type="molecule type" value="Genomic_DNA"/>
</dbReference>
<gene>
    <name evidence="6" type="ORF">GmarT_57250</name>
</gene>
<keyword evidence="4" id="KW-0819">tRNA processing</keyword>
<organism evidence="6 7">
    <name type="scientific">Gimesia maris</name>
    <dbReference type="NCBI Taxonomy" id="122"/>
    <lineage>
        <taxon>Bacteria</taxon>
        <taxon>Pseudomonadati</taxon>
        <taxon>Planctomycetota</taxon>
        <taxon>Planctomycetia</taxon>
        <taxon>Planctomycetales</taxon>
        <taxon>Planctomycetaceae</taxon>
        <taxon>Gimesia</taxon>
    </lineage>
</organism>
<reference evidence="6 7" key="1">
    <citation type="submission" date="2019-08" db="EMBL/GenBank/DDBJ databases">
        <title>Deep-cultivation of Planctomycetes and their phenomic and genomic characterization uncovers novel biology.</title>
        <authorList>
            <person name="Wiegand S."/>
            <person name="Jogler M."/>
            <person name="Boedeker C."/>
            <person name="Pinto D."/>
            <person name="Vollmers J."/>
            <person name="Rivas-Marin E."/>
            <person name="Kohn T."/>
            <person name="Peeters S.H."/>
            <person name="Heuer A."/>
            <person name="Rast P."/>
            <person name="Oberbeckmann S."/>
            <person name="Bunk B."/>
            <person name="Jeske O."/>
            <person name="Meyerdierks A."/>
            <person name="Storesund J.E."/>
            <person name="Kallscheuer N."/>
            <person name="Luecker S."/>
            <person name="Lage O.M."/>
            <person name="Pohl T."/>
            <person name="Merkel B.J."/>
            <person name="Hornburger P."/>
            <person name="Mueller R.-W."/>
            <person name="Bruemmer F."/>
            <person name="Labrenz M."/>
            <person name="Spormann A.M."/>
            <person name="Op den Camp H."/>
            <person name="Overmann J."/>
            <person name="Amann R."/>
            <person name="Jetten M.S.M."/>
            <person name="Mascher T."/>
            <person name="Medema M.H."/>
            <person name="Devos D.P."/>
            <person name="Kaster A.-K."/>
            <person name="Ovreas L."/>
            <person name="Rohde M."/>
            <person name="Galperin M.Y."/>
            <person name="Jogler C."/>
        </authorList>
    </citation>
    <scope>NUCLEOTIDE SEQUENCE [LARGE SCALE GENOMIC DNA]</scope>
    <source>
        <strain evidence="6 7">DSM 8797</strain>
    </source>
</reference>
<evidence type="ECO:0000313" key="6">
    <source>
        <dbReference type="EMBL" id="QEG19818.1"/>
    </source>
</evidence>
<evidence type="ECO:0000313" key="7">
    <source>
        <dbReference type="Proteomes" id="UP000322887"/>
    </source>
</evidence>
<name>A0ABX5YW48_9PLAN</name>
<keyword evidence="2" id="KW-0808">Transferase</keyword>
<accession>A0ABX5YW48</accession>
<feature type="domain" description="DTW" evidence="5">
    <location>
        <begin position="23"/>
        <end position="139"/>
    </location>
</feature>
<evidence type="ECO:0000256" key="3">
    <source>
        <dbReference type="ARBA" id="ARBA00022691"/>
    </source>
</evidence>
<dbReference type="InterPro" id="IPR005636">
    <property type="entry name" value="DTW"/>
</dbReference>
<dbReference type="Proteomes" id="UP000322887">
    <property type="component" value="Chromosome"/>
</dbReference>